<dbReference type="FunFam" id="2.60.40.10:FF:000032">
    <property type="entry name" value="palladin isoform X1"/>
    <property type="match status" value="1"/>
</dbReference>
<evidence type="ECO:0008006" key="9">
    <source>
        <dbReference type="Google" id="ProtNLM"/>
    </source>
</evidence>
<feature type="domain" description="Kazal-like" evidence="6">
    <location>
        <begin position="60"/>
        <end position="110"/>
    </location>
</feature>
<dbReference type="InterPro" id="IPR002048">
    <property type="entry name" value="EF_hand_dom"/>
</dbReference>
<dbReference type="Pfam" id="PF09289">
    <property type="entry name" value="FOLN"/>
    <property type="match status" value="1"/>
</dbReference>
<evidence type="ECO:0000259" key="6">
    <source>
        <dbReference type="PROSITE" id="PS51465"/>
    </source>
</evidence>
<protein>
    <recommendedName>
        <fullName evidence="9">Follistatin-related protein 5</fullName>
    </recommendedName>
</protein>
<feature type="domain" description="Ig-like" evidence="5">
    <location>
        <begin position="226"/>
        <end position="319"/>
    </location>
</feature>
<dbReference type="GO" id="GO:0005509">
    <property type="term" value="F:calcium ion binding"/>
    <property type="evidence" value="ECO:0007669"/>
    <property type="project" value="InterPro"/>
</dbReference>
<dbReference type="GO" id="GO:0030424">
    <property type="term" value="C:axon"/>
    <property type="evidence" value="ECO:0007669"/>
    <property type="project" value="TreeGrafter"/>
</dbReference>
<evidence type="ECO:0000259" key="4">
    <source>
        <dbReference type="PROSITE" id="PS50222"/>
    </source>
</evidence>
<dbReference type="InterPro" id="IPR003598">
    <property type="entry name" value="Ig_sub2"/>
</dbReference>
<dbReference type="CDD" id="cd00051">
    <property type="entry name" value="EFh"/>
    <property type="match status" value="1"/>
</dbReference>
<dbReference type="Pfam" id="PF13927">
    <property type="entry name" value="Ig_3"/>
    <property type="match status" value="1"/>
</dbReference>
<dbReference type="GO" id="GO:0005886">
    <property type="term" value="C:plasma membrane"/>
    <property type="evidence" value="ECO:0007669"/>
    <property type="project" value="TreeGrafter"/>
</dbReference>
<keyword evidence="1" id="KW-1015">Disulfide bond</keyword>
<dbReference type="GO" id="GO:0008046">
    <property type="term" value="F:axon guidance receptor activity"/>
    <property type="evidence" value="ECO:0007669"/>
    <property type="project" value="TreeGrafter"/>
</dbReference>
<keyword evidence="8" id="KW-1185">Reference proteome</keyword>
<dbReference type="SMART" id="SM00280">
    <property type="entry name" value="KAZAL"/>
    <property type="match status" value="1"/>
</dbReference>
<dbReference type="PANTHER" id="PTHR45080:SF32">
    <property type="entry name" value="MAM DOMAIN CONTAINING GLYCOSYLPHOSPHATIDYLINOSITOL ANCHOR 1"/>
    <property type="match status" value="1"/>
</dbReference>
<dbReference type="InterPro" id="IPR013098">
    <property type="entry name" value="Ig_I-set"/>
</dbReference>
<gene>
    <name evidence="7" type="ORF">AFUS01_LOCUS32330</name>
</gene>
<dbReference type="InterPro" id="IPR050958">
    <property type="entry name" value="Cell_Adh-Cytoskel_Orgn"/>
</dbReference>
<proteinExistence type="predicted"/>
<dbReference type="InterPro" id="IPR015369">
    <property type="entry name" value="Follistatin/Osteonectin_EGF"/>
</dbReference>
<dbReference type="InterPro" id="IPR018247">
    <property type="entry name" value="EF_Hand_1_Ca_BS"/>
</dbReference>
<dbReference type="PROSITE" id="PS50222">
    <property type="entry name" value="EF_HAND_2"/>
    <property type="match status" value="1"/>
</dbReference>
<dbReference type="AlphaFoldDB" id="A0A8J2KWH8"/>
<dbReference type="PROSITE" id="PS00018">
    <property type="entry name" value="EF_HAND_1"/>
    <property type="match status" value="1"/>
</dbReference>
<comment type="caution">
    <text evidence="7">The sequence shown here is derived from an EMBL/GenBank/DDBJ whole genome shotgun (WGS) entry which is preliminary data.</text>
</comment>
<evidence type="ECO:0000259" key="5">
    <source>
        <dbReference type="PROSITE" id="PS50835"/>
    </source>
</evidence>
<dbReference type="EMBL" id="CAJVCH010525177">
    <property type="protein sequence ID" value="CAG7822036.1"/>
    <property type="molecule type" value="Genomic_DNA"/>
</dbReference>
<evidence type="ECO:0000313" key="7">
    <source>
        <dbReference type="EMBL" id="CAG7822036.1"/>
    </source>
</evidence>
<dbReference type="Pfam" id="PF07648">
    <property type="entry name" value="Kazal_2"/>
    <property type="match status" value="1"/>
</dbReference>
<evidence type="ECO:0000256" key="1">
    <source>
        <dbReference type="ARBA" id="ARBA00023157"/>
    </source>
</evidence>
<evidence type="ECO:0000313" key="8">
    <source>
        <dbReference type="Proteomes" id="UP000708208"/>
    </source>
</evidence>
<dbReference type="PROSITE" id="PS51465">
    <property type="entry name" value="KAZAL_2"/>
    <property type="match status" value="1"/>
</dbReference>
<evidence type="ECO:0000256" key="2">
    <source>
        <dbReference type="ARBA" id="ARBA00023319"/>
    </source>
</evidence>
<dbReference type="GO" id="GO:0050808">
    <property type="term" value="P:synapse organization"/>
    <property type="evidence" value="ECO:0007669"/>
    <property type="project" value="TreeGrafter"/>
</dbReference>
<feature type="domain" description="EF-hand" evidence="4">
    <location>
        <begin position="157"/>
        <end position="184"/>
    </location>
</feature>
<dbReference type="OrthoDB" id="6085115at2759"/>
<dbReference type="CDD" id="cd00096">
    <property type="entry name" value="Ig"/>
    <property type="match status" value="1"/>
</dbReference>
<feature type="signal peptide" evidence="3">
    <location>
        <begin position="1"/>
        <end position="19"/>
    </location>
</feature>
<dbReference type="GO" id="GO:0043025">
    <property type="term" value="C:neuronal cell body"/>
    <property type="evidence" value="ECO:0007669"/>
    <property type="project" value="TreeGrafter"/>
</dbReference>
<keyword evidence="3" id="KW-0732">Signal</keyword>
<dbReference type="Pfam" id="PF07679">
    <property type="entry name" value="I-set"/>
    <property type="match status" value="1"/>
</dbReference>
<dbReference type="GO" id="GO:0007156">
    <property type="term" value="P:homophilic cell adhesion via plasma membrane adhesion molecules"/>
    <property type="evidence" value="ECO:0007669"/>
    <property type="project" value="TreeGrafter"/>
</dbReference>
<dbReference type="InterPro" id="IPR003599">
    <property type="entry name" value="Ig_sub"/>
</dbReference>
<organism evidence="7 8">
    <name type="scientific">Allacma fusca</name>
    <dbReference type="NCBI Taxonomy" id="39272"/>
    <lineage>
        <taxon>Eukaryota</taxon>
        <taxon>Metazoa</taxon>
        <taxon>Ecdysozoa</taxon>
        <taxon>Arthropoda</taxon>
        <taxon>Hexapoda</taxon>
        <taxon>Collembola</taxon>
        <taxon>Symphypleona</taxon>
        <taxon>Sminthuridae</taxon>
        <taxon>Allacma</taxon>
    </lineage>
</organism>
<name>A0A8J2KWH8_9HEXA</name>
<sequence>MKSYIVLLAFLATVILVNASKRHHHNKFSSSEHSGKCPRRKFCGKGKECRLNSQGQPQCFCIEKCPDSGHGTSICGSDGRFYPSHCHLNRYNCISGESVSIDSHGTTCGSSGKLSNHPLCSPEEFEILKDNLLLYNHEHLRSLDKEPNGKDYLLSLMFSHFDQNNNGGLDYAELQNVMAEDEMEKLAPPGCSLTHLFQFEDADGNDIIDLNEFYVAFNKLYSLNVPAVSLISLDKAVEVTHITAQVNDNVELKCDVTGIPPMRFIWKRYEVDLSTQDDHQIRVFSDGTLYLSNIQLLHSGNYTCHGERNSHVVQTHVLTVQAPPDVHVSPHIIMKKPGTNVTMFCRVTGGEPAPTVQWLKNDDPIIPDDSNNKYIIAKNNVALTILDVYFSDTGAYMCEAKNSAGRRIDITSLVVVAGSTQGEDQDSLHEDSKDEVNGFFVFHEKGISIYDPNDCRLMHQIQATDIIPGTQDYVCLNEQVPECIWGTSIKVSTSYVYVTQPTLDRILIISISQMVVVDVVTTDRYPVELSYLTHLDQVWVQCWRSVENRGEKTLQVIRDAKEKKKHHTVHPEPINSHFDVVENLFLPANTKSSSQFHYGYVTHKNNRGFYKLDLIALRYVKSIDLTLWNCVPETVQFSGLYGMIIIECREPVTGRQTGEIVFDALTDSVIHYKGDRFGKPYLSPDSRKLVTVSHDTTGTTLLVQRLTANGLQFSFDVKTSLNISLVAFYPSRTSHTYDLFASSVDKLDVLFVDLETGKVEMVTGFIHSSIPKSKLSTSLFPWNKPEERPISSQSLFSNYLVTRSQESVYIINGNTHTVNCQIGGLVAPSLILWI</sequence>
<reference evidence="7" key="1">
    <citation type="submission" date="2021-06" db="EMBL/GenBank/DDBJ databases">
        <authorList>
            <person name="Hodson N. C."/>
            <person name="Mongue J. A."/>
            <person name="Jaron S. K."/>
        </authorList>
    </citation>
    <scope>NUCLEOTIDE SEQUENCE</scope>
</reference>
<evidence type="ECO:0000256" key="3">
    <source>
        <dbReference type="SAM" id="SignalP"/>
    </source>
</evidence>
<dbReference type="Proteomes" id="UP000708208">
    <property type="component" value="Unassembled WGS sequence"/>
</dbReference>
<dbReference type="SMART" id="SM00054">
    <property type="entry name" value="EFh"/>
    <property type="match status" value="2"/>
</dbReference>
<keyword evidence="2" id="KW-0393">Immunoglobulin domain</keyword>
<dbReference type="InterPro" id="IPR002350">
    <property type="entry name" value="Kazal_dom"/>
</dbReference>
<dbReference type="SMART" id="SM00409">
    <property type="entry name" value="IG"/>
    <property type="match status" value="2"/>
</dbReference>
<feature type="domain" description="Ig-like" evidence="5">
    <location>
        <begin position="324"/>
        <end position="411"/>
    </location>
</feature>
<dbReference type="InterPro" id="IPR007110">
    <property type="entry name" value="Ig-like_dom"/>
</dbReference>
<feature type="chain" id="PRO_5035191183" description="Follistatin-related protein 5" evidence="3">
    <location>
        <begin position="20"/>
        <end position="834"/>
    </location>
</feature>
<dbReference type="PROSITE" id="PS50835">
    <property type="entry name" value="IG_LIKE"/>
    <property type="match status" value="2"/>
</dbReference>
<dbReference type="SMART" id="SM00408">
    <property type="entry name" value="IGc2"/>
    <property type="match status" value="2"/>
</dbReference>
<dbReference type="PANTHER" id="PTHR45080">
    <property type="entry name" value="CONTACTIN 5"/>
    <property type="match status" value="1"/>
</dbReference>
<accession>A0A8J2KWH8</accession>